<dbReference type="Proteomes" id="UP000549911">
    <property type="component" value="Unassembled WGS sequence"/>
</dbReference>
<dbReference type="Gene3D" id="3.40.50.720">
    <property type="entry name" value="NAD(P)-binding Rossmann-like Domain"/>
    <property type="match status" value="1"/>
</dbReference>
<gene>
    <name evidence="4" type="ORF">F4692_000954</name>
</gene>
<dbReference type="FunFam" id="3.40.50.720:FF:000084">
    <property type="entry name" value="Short-chain dehydrogenase reductase"/>
    <property type="match status" value="1"/>
</dbReference>
<organism evidence="4 5">
    <name type="scientific">Nocardioides cavernae</name>
    <dbReference type="NCBI Taxonomy" id="1921566"/>
    <lineage>
        <taxon>Bacteria</taxon>
        <taxon>Bacillati</taxon>
        <taxon>Actinomycetota</taxon>
        <taxon>Actinomycetes</taxon>
        <taxon>Propionibacteriales</taxon>
        <taxon>Nocardioidaceae</taxon>
        <taxon>Nocardioides</taxon>
    </lineage>
</organism>
<dbReference type="SMART" id="SM00822">
    <property type="entry name" value="PKS_KR"/>
    <property type="match status" value="1"/>
</dbReference>
<dbReference type="PRINTS" id="PR00081">
    <property type="entry name" value="GDHRDH"/>
</dbReference>
<accession>A0A7Y9H124</accession>
<comment type="similarity">
    <text evidence="1">Belongs to the short-chain dehydrogenases/reductases (SDR) family.</text>
</comment>
<evidence type="ECO:0000313" key="5">
    <source>
        <dbReference type="Proteomes" id="UP000549911"/>
    </source>
</evidence>
<evidence type="ECO:0000313" key="4">
    <source>
        <dbReference type="EMBL" id="NYE35850.1"/>
    </source>
</evidence>
<dbReference type="PANTHER" id="PTHR42760">
    <property type="entry name" value="SHORT-CHAIN DEHYDROGENASES/REDUCTASES FAMILY MEMBER"/>
    <property type="match status" value="1"/>
</dbReference>
<dbReference type="InterPro" id="IPR020904">
    <property type="entry name" value="Sc_DH/Rdtase_CS"/>
</dbReference>
<reference evidence="4 5" key="2">
    <citation type="submission" date="2020-08" db="EMBL/GenBank/DDBJ databases">
        <title>The Agave Microbiome: Exploring the role of microbial communities in plant adaptations to desert environments.</title>
        <authorList>
            <person name="Partida-Martinez L.P."/>
        </authorList>
    </citation>
    <scope>NUCLEOTIDE SEQUENCE [LARGE SCALE GENOMIC DNA]</scope>
    <source>
        <strain evidence="4 5">AT2.17</strain>
    </source>
</reference>
<reference evidence="4 5" key="1">
    <citation type="submission" date="2020-07" db="EMBL/GenBank/DDBJ databases">
        <authorList>
            <person name="Partida-Martinez L."/>
            <person name="Huntemann M."/>
            <person name="Clum A."/>
            <person name="Wang J."/>
            <person name="Palaniappan K."/>
            <person name="Ritter S."/>
            <person name="Chen I.-M."/>
            <person name="Stamatis D."/>
            <person name="Reddy T."/>
            <person name="O'Malley R."/>
            <person name="Daum C."/>
            <person name="Shapiro N."/>
            <person name="Ivanova N."/>
            <person name="Kyrpides N."/>
            <person name="Woyke T."/>
        </authorList>
    </citation>
    <scope>NUCLEOTIDE SEQUENCE [LARGE SCALE GENOMIC DNA]</scope>
    <source>
        <strain evidence="4 5">AT2.17</strain>
    </source>
</reference>
<dbReference type="GO" id="GO:0016616">
    <property type="term" value="F:oxidoreductase activity, acting on the CH-OH group of donors, NAD or NADP as acceptor"/>
    <property type="evidence" value="ECO:0007669"/>
    <property type="project" value="UniProtKB-ARBA"/>
</dbReference>
<evidence type="ECO:0000256" key="1">
    <source>
        <dbReference type="ARBA" id="ARBA00006484"/>
    </source>
</evidence>
<dbReference type="EMBL" id="JACCBW010000001">
    <property type="protein sequence ID" value="NYE35850.1"/>
    <property type="molecule type" value="Genomic_DNA"/>
</dbReference>
<dbReference type="PROSITE" id="PS00061">
    <property type="entry name" value="ADH_SHORT"/>
    <property type="match status" value="1"/>
</dbReference>
<comment type="caution">
    <text evidence="4">The sequence shown here is derived from an EMBL/GenBank/DDBJ whole genome shotgun (WGS) entry which is preliminary data.</text>
</comment>
<dbReference type="InterPro" id="IPR036291">
    <property type="entry name" value="NAD(P)-bd_dom_sf"/>
</dbReference>
<evidence type="ECO:0000256" key="2">
    <source>
        <dbReference type="ARBA" id="ARBA00023002"/>
    </source>
</evidence>
<dbReference type="RefSeq" id="WP_179618456.1">
    <property type="nucleotide sequence ID" value="NZ_JACCBW010000001.1"/>
</dbReference>
<evidence type="ECO:0000259" key="3">
    <source>
        <dbReference type="SMART" id="SM00822"/>
    </source>
</evidence>
<dbReference type="PANTHER" id="PTHR42760:SF133">
    <property type="entry name" value="3-OXOACYL-[ACYL-CARRIER-PROTEIN] REDUCTASE"/>
    <property type="match status" value="1"/>
</dbReference>
<sequence length="260" mass="27512">MSLFDLTGKVGLVTGGNQGLGLGFASGMAKCGADVVLWGRRAARNEAAADELRAHGVRVLAQEVDVTDEHAVADAMREVVAEMGRVDCVVANAGASSRPESFHEMTSEMYHDLLAVSQHGAFHTLREAVRHMKQRADDGDPGGSLIACGSLMAIRGTRRLEHYAAAKGALLSMVRGIAVEYGRDGIRANVVAPGFFETDLTRSTYGDAPADGARRWSRYPVPRAGNPADLEGITAYLMSDASVYHTGDLIVIDGGLSVGL</sequence>
<name>A0A7Y9H124_9ACTN</name>
<dbReference type="InterPro" id="IPR002347">
    <property type="entry name" value="SDR_fam"/>
</dbReference>
<dbReference type="SUPFAM" id="SSF51735">
    <property type="entry name" value="NAD(P)-binding Rossmann-fold domains"/>
    <property type="match status" value="1"/>
</dbReference>
<dbReference type="AlphaFoldDB" id="A0A7Y9H124"/>
<proteinExistence type="inferred from homology"/>
<keyword evidence="5" id="KW-1185">Reference proteome</keyword>
<dbReference type="InterPro" id="IPR057326">
    <property type="entry name" value="KR_dom"/>
</dbReference>
<feature type="domain" description="Ketoreductase" evidence="3">
    <location>
        <begin position="9"/>
        <end position="189"/>
    </location>
</feature>
<protein>
    <submittedName>
        <fullName evidence="4">NAD(P)-dependent dehydrogenase (Short-subunit alcohol dehydrogenase family)</fullName>
    </submittedName>
</protein>
<keyword evidence="2" id="KW-0560">Oxidoreductase</keyword>
<dbReference type="PRINTS" id="PR00080">
    <property type="entry name" value="SDRFAMILY"/>
</dbReference>
<dbReference type="Pfam" id="PF13561">
    <property type="entry name" value="adh_short_C2"/>
    <property type="match status" value="1"/>
</dbReference>